<organism evidence="1 2">
    <name type="scientific">Eimeria praecox</name>
    <dbReference type="NCBI Taxonomy" id="51316"/>
    <lineage>
        <taxon>Eukaryota</taxon>
        <taxon>Sar</taxon>
        <taxon>Alveolata</taxon>
        <taxon>Apicomplexa</taxon>
        <taxon>Conoidasida</taxon>
        <taxon>Coccidia</taxon>
        <taxon>Eucoccidiorida</taxon>
        <taxon>Eimeriorina</taxon>
        <taxon>Eimeriidae</taxon>
        <taxon>Eimeria</taxon>
    </lineage>
</organism>
<evidence type="ECO:0000313" key="1">
    <source>
        <dbReference type="EMBL" id="CDI86091.1"/>
    </source>
</evidence>
<dbReference type="EMBL" id="HG694768">
    <property type="protein sequence ID" value="CDI86091.1"/>
    <property type="molecule type" value="Genomic_DNA"/>
</dbReference>
<sequence>MASLSSSRGRLAWGPLAVLGLWAITRGVISTGKATRRASHFATNTAEVRKHGGLVELPVVPLGQSGSAELFDSQRDISAAVESVDDLAITNHGTYSGLQLASSPNTPPGSRYIDPVLQNGLANLLVTTLGSLFLDNWKHNMYARLVSDLRLPDTVDQSLAGFMRNEKQVADSYTHSTVLENLKTSMVMAVREYLDPQNVGDIIDQALVPSEPSATQLINFSTETISIDKFKTKHPFVFVPHHVETPVHVFTSELRRPGTTYYKLLRSLQSIALPILVGQSTSHWDPLVSHQIRPLMVEADVKVQDLMISLLKDWAHKLPNLLEWVNRDVDYRALVATDWGPLIGALSNWEAKDEMYSSHGLNWRDAARMKQMYLFFLQQAARMSFLEGEIEEPLLRPGTYSCMSQFVARLQSTGSPRLKAMLDRVNLPSSFLTWELVNQCFLKRRGSDCGKLPLYFTSVQGKKLILSVSDEAVPLEFELREPPNRQTVKLLSSFPRTVRPMRSPFGYAGKERPVSSQPAGLFAGIGRSIMTRTKKSHGPKISMRIEASREEPEFLTIILEAKGKVVQLVGRPLHMLQRIDPFQCEAGKEMKPYLNYFQEDENAVRREGNPWEGLPANRVVVSYASDKLTPRTRTTLSHILQLLFPKNVVDTILDRFSNRESFKIATAGGMQATINFLRDWYLTKKLLRSAYPEARDLEIQQDISEWHNTSRRDLDKMLRQNGVDGKPFKESWTVILNCNESAENVRWEVLDLNVADQERMVVKQYAQEFGELAALASAVEKELSMVAGVDHVLKRMQESFFEYAYKRTLYIESPGAFLQQLIDSNSQQIAREFERWLLQRLQGNSRNKRCRRASFYGKAYAQYKALVAYYEKKDLTAPVPDLEEVKRFLLTASVPKGHLVRIPPEEDSQHSGIYRMVERVDRCTFLLEDANRFQLATDASLHIVRSFEDGDQISHQYIQRRQYKFTAKDLNTGVCKVRDRHGFQFEIHPEETTPITIGQFADQGSKLTEGTWVLYDSKAAYNTLLELKTNYLTEFEVEKSIVQDCYTGLACIIRDDRDLPIMVHYAIPELATYAWTGPWLWLFLNGLHAEYLSIISRQQFVKSLEDRFWTQRTINELAHSCWELPDEASLTLDRKFLTPSTPSRISRAFALFKRSHEETTSIPNRCSASFENFNEFFPGASSGAEVALTSPGQLFSKQTEQIVSMTAYAAYVLRKEREESAISGVKQHFRARTCGSQCAAWWLKASELKAMAKRFSEAGQEPMTPQHEQFILTKTLSSTPLGEYWTNRICTFQKSFRNLFSRMRLPYEQENTTPCSKVSAIMILATIMSDITLLVRRRAVTSGRMRMKNMERLLNFLKDNDVPVPCTYDLPEAADLLKPNVPADSEECRQRDAASNAFMHMKSLIDASHVQVDDVIQEIRKRFSATLHARLSPGFISATSEEYRRQAVEFREVDEEVDDLFAALYRPFAVWQGTFKHRQQEEFLDLRMQQQCPFRPPQPTRHAKEVVPGAHIQLIQGYLPFGYNGKSRFGHSLQALLFVTAAFTGTSFANSVVKFVLEEGKAEESLKETTWPLLGFLLRQTVVLQSDPQATYELQCDTLKSLRLGLRKLGLGTGEKTVQQAVQQFLEDVNFAEVASFLPPPVEGFDAYAVPMGFLRLQSGQTPYSVLVTPSGDALFGKCRPGSLASVALLRDVWRKAMPDLDQASPSKWRYTVTRHVDAALNQMGSTAECQSQRNYFIRELTKAFSHNTPVQVGDKAWRGSVLVVVEKIEPGIKFVRPAVTADQPEPPEATTEPLFAANKLTIGDAVLTFEGYLTYDLLDIALIGSVGCVSRLRRKDSGQTVLSRKPLFRLNGFQRGELVRKSSSIEVYEYMGTCGNTYALKDFVTGEMEWATEDLLPLWAPLYDEVLGTTPGQLGRAYPQKELHMGLILVLREFHRTEGSQISRIQFKKVLALLESYDRLSPSDKESLQTTFDRRVNKETFYETVESVQKLAADLQAELETKINSGASTDIQKEMLFAWGNATIAALEAMWRGRSLWRMLHRIHQHGLTGFFAEINNLAQRPDLSAAINSIKIDTLRELGQKAINDYVPASGASLSLPSIADAMDRRAFQSSVSRETRPTLDQFLSFIADSVIPRRALTTLLSSSSKVDGYRKTLQSRDSILPQSGLNATWTDKIMLKLTEVIGSLMKQELGNKIPAEQIKSTLQPVILQELVDVSDLSFSSESGKERVFGKLSEFLADQISRLYQIQRPGRVPRGEVLLDVLSLLEVEGSEVRELAEEGELLKAAASPKSPGSVKPMRDMGSLKRIYTRFLAIGAGAVSTAGFHLLSKITGTLIPDHLANVSLFFWTQITTGALHTGLRSAFIRYIGLDAAPNIKLVQNSVWLSGVQPWLDSLTMQTAVLEQLLSTIEAGQPLDRDWWQRLPLLVFIKRNLDTVRSSVFDPSNLYRTWSQIKFVTSAPSGLYKVLMAPVKGLGSYLYLLLIELLNGILPAENGDFLVPLQLLGEEKERPAMDIAVANPYDLIKYLHRLFDVLLKVYVPMFRELFDTGIQLVLQKLGHHISKDNGTLEVWRLINHIADHDVDGEVEEIFRELLFRIADDVLKLWPAMPLGSPQPWQQM</sequence>
<reference evidence="1" key="1">
    <citation type="submission" date="2013-10" db="EMBL/GenBank/DDBJ databases">
        <title>Genomic analysis of the causative agents of coccidiosis in chickens.</title>
        <authorList>
            <person name="Reid A.J."/>
            <person name="Blake D."/>
            <person name="Billington K."/>
            <person name="Browne H."/>
            <person name="Dunn M."/>
            <person name="Hung S."/>
            <person name="Kawahara F."/>
            <person name="Miranda-Saavedra D."/>
            <person name="Mourier T."/>
            <person name="Nagra H."/>
            <person name="Otto T.D."/>
            <person name="Rawlings N."/>
            <person name="Sanchez A."/>
            <person name="Sanders M."/>
            <person name="Subramaniam C."/>
            <person name="Tay Y."/>
            <person name="Dear P."/>
            <person name="Doerig C."/>
            <person name="Gruber A."/>
            <person name="Parkinson J."/>
            <person name="Shirley M."/>
            <person name="Wan K.L."/>
            <person name="Berriman M."/>
            <person name="Tomley F."/>
            <person name="Pain A."/>
        </authorList>
    </citation>
    <scope>NUCLEOTIDE SEQUENCE [LARGE SCALE GENOMIC DNA]</scope>
    <source>
        <strain evidence="1">Houghton</strain>
    </source>
</reference>
<dbReference type="Proteomes" id="UP000018201">
    <property type="component" value="Unassembled WGS sequence"/>
</dbReference>
<gene>
    <name evidence="1" type="ORF">EPH_0068130</name>
</gene>
<keyword evidence="2" id="KW-1185">Reference proteome</keyword>
<proteinExistence type="predicted"/>
<dbReference type="OrthoDB" id="346604at2759"/>
<evidence type="ECO:0000313" key="2">
    <source>
        <dbReference type="Proteomes" id="UP000018201"/>
    </source>
</evidence>
<name>U6H0L1_9EIME</name>
<dbReference type="VEuPathDB" id="ToxoDB:EPH_0068130"/>
<accession>U6H0L1</accession>
<reference evidence="1" key="2">
    <citation type="submission" date="2013-10" db="EMBL/GenBank/DDBJ databases">
        <authorList>
            <person name="Aslett M."/>
        </authorList>
    </citation>
    <scope>NUCLEOTIDE SEQUENCE [LARGE SCALE GENOMIC DNA]</scope>
    <source>
        <strain evidence="1">Houghton</strain>
    </source>
</reference>
<protein>
    <submittedName>
        <fullName evidence="1">Uncharacterized protein</fullName>
    </submittedName>
</protein>